<name>A0ABT3KS97_9BURK</name>
<dbReference type="Proteomes" id="UP001208935">
    <property type="component" value="Unassembled WGS sequence"/>
</dbReference>
<dbReference type="Gene3D" id="3.50.30.50">
    <property type="entry name" value="Putative cyclase"/>
    <property type="match status" value="1"/>
</dbReference>
<evidence type="ECO:0000313" key="2">
    <source>
        <dbReference type="EMBL" id="MCW5321181.1"/>
    </source>
</evidence>
<dbReference type="SUPFAM" id="SSF102198">
    <property type="entry name" value="Putative cyclase"/>
    <property type="match status" value="1"/>
</dbReference>
<dbReference type="PANTHER" id="PTHR34861:SF10">
    <property type="entry name" value="CYCLASE"/>
    <property type="match status" value="1"/>
</dbReference>
<accession>A0ABT3KS97</accession>
<dbReference type="InterPro" id="IPR037175">
    <property type="entry name" value="KFase_sf"/>
</dbReference>
<dbReference type="Pfam" id="PF04199">
    <property type="entry name" value="Cyclase"/>
    <property type="match status" value="1"/>
</dbReference>
<dbReference type="InterPro" id="IPR007325">
    <property type="entry name" value="KFase/CYL"/>
</dbReference>
<protein>
    <submittedName>
        <fullName evidence="2">Cyclase family protein</fullName>
    </submittedName>
</protein>
<reference evidence="3" key="1">
    <citation type="submission" date="2023-07" db="EMBL/GenBank/DDBJ databases">
        <title>Verminephrobacter genomes.</title>
        <authorList>
            <person name="Lund M.B."/>
        </authorList>
    </citation>
    <scope>NUCLEOTIDE SEQUENCE [LARGE SCALE GENOMIC DNA]</scope>
    <source>
        <strain evidence="3">AtM5-05</strain>
    </source>
</reference>
<proteinExistence type="predicted"/>
<comment type="caution">
    <text evidence="2">The sequence shown here is derived from an EMBL/GenBank/DDBJ whole genome shotgun (WGS) entry which is preliminary data.</text>
</comment>
<dbReference type="EMBL" id="QZCW01000001">
    <property type="protein sequence ID" value="MCW5321181.1"/>
    <property type="molecule type" value="Genomic_DNA"/>
</dbReference>
<keyword evidence="3" id="KW-1185">Reference proteome</keyword>
<feature type="compositionally biased region" description="Basic residues" evidence="1">
    <location>
        <begin position="1"/>
        <end position="12"/>
    </location>
</feature>
<evidence type="ECO:0000256" key="1">
    <source>
        <dbReference type="SAM" id="MobiDB-lite"/>
    </source>
</evidence>
<dbReference type="RefSeq" id="WP_265281808.1">
    <property type="nucleotide sequence ID" value="NZ_QZCW01000001.1"/>
</dbReference>
<dbReference type="GeneID" id="77321013"/>
<organism evidence="2 3">
    <name type="scientific">Verminephrobacter aporrectodeae subsp. tuberculatae</name>
    <dbReference type="NCBI Taxonomy" id="1110392"/>
    <lineage>
        <taxon>Bacteria</taxon>
        <taxon>Pseudomonadati</taxon>
        <taxon>Pseudomonadota</taxon>
        <taxon>Betaproteobacteria</taxon>
        <taxon>Burkholderiales</taxon>
        <taxon>Comamonadaceae</taxon>
        <taxon>Verminephrobacter</taxon>
    </lineage>
</organism>
<gene>
    <name evidence="2" type="ORF">D5039_08420</name>
</gene>
<feature type="region of interest" description="Disordered" evidence="1">
    <location>
        <begin position="1"/>
        <end position="22"/>
    </location>
</feature>
<evidence type="ECO:0000313" key="3">
    <source>
        <dbReference type="Proteomes" id="UP001208935"/>
    </source>
</evidence>
<sequence>MPHSNRNRRWKHRPEGSNWGEFGEDDQIGRMHLVTAGKVLEGVRQVQAGRNFVLSLPLDIPGRSVLNPSRHPPVLRPTLRKGQVNFKCLLDPRRPDVLSDDLAVLHLQYSTQWDSLAHAGTRFDADGDGLPETRYYNGYGAEDMQGPAGVEGCGLDSGPPYAGTSRARALGIEQLARTGVQGVGVMIDLEAHFGPGRTLVGYDKLRQVLDAEAIEVGPGDLVCVHTGYAEALLGMQGNPDSAVLAETGAVLDGYDARLLRWIDESGLAAIASDNLAVEDYPSRSDDPCCSALPLHTHCLVKLGIHLGELWRLTPLAHWLRAHRRHRFLLTAPPLDLPGAVGSPVSPVATV</sequence>
<dbReference type="PANTHER" id="PTHR34861">
    <property type="match status" value="1"/>
</dbReference>